<comment type="caution">
    <text evidence="6">The sequence shown here is derived from an EMBL/GenBank/DDBJ whole genome shotgun (WGS) entry which is preliminary data.</text>
</comment>
<dbReference type="GO" id="GO:0098796">
    <property type="term" value="C:membrane protein complex"/>
    <property type="evidence" value="ECO:0007669"/>
    <property type="project" value="UniProtKB-ARBA"/>
</dbReference>
<gene>
    <name evidence="6" type="primary">yknY_2</name>
    <name evidence="6" type="ORF">MiTs_03747</name>
</gene>
<dbReference type="Pfam" id="PF00005">
    <property type="entry name" value="ABC_tran"/>
    <property type="match status" value="1"/>
</dbReference>
<dbReference type="PROSITE" id="PS50893">
    <property type="entry name" value="ABC_TRANSPORTER_2"/>
    <property type="match status" value="1"/>
</dbReference>
<dbReference type="Gene3D" id="3.40.50.300">
    <property type="entry name" value="P-loop containing nucleotide triphosphate hydrolases"/>
    <property type="match status" value="1"/>
</dbReference>
<dbReference type="SMART" id="SM00382">
    <property type="entry name" value="AAA"/>
    <property type="match status" value="1"/>
</dbReference>
<keyword evidence="4" id="KW-1133">Transmembrane helix</keyword>
<accession>A0A5A5S351</accession>
<keyword evidence="4" id="KW-0472">Membrane</keyword>
<dbReference type="GO" id="GO:0016887">
    <property type="term" value="F:ATP hydrolysis activity"/>
    <property type="evidence" value="ECO:0007669"/>
    <property type="project" value="InterPro"/>
</dbReference>
<reference evidence="6 7" key="1">
    <citation type="submission" date="2018-09" db="EMBL/GenBank/DDBJ databases">
        <title>Evolutionary history of phycoerythrin pigmentation in the water bloom-forming cyanobacterium Microcystis aeruginosa.</title>
        <authorList>
            <person name="Tanabe Y."/>
            <person name="Tanabe Y."/>
            <person name="Yamaguchi H."/>
        </authorList>
    </citation>
    <scope>NUCLEOTIDE SEQUENCE [LARGE SCALE GENOMIC DNA]</scope>
    <source>
        <strain evidence="6 7">NIES-2521</strain>
    </source>
</reference>
<keyword evidence="2" id="KW-0547">Nucleotide-binding</keyword>
<dbReference type="Proteomes" id="UP000324689">
    <property type="component" value="Unassembled WGS sequence"/>
</dbReference>
<dbReference type="InterPro" id="IPR015854">
    <property type="entry name" value="ABC_transpr_LolD-like"/>
</dbReference>
<evidence type="ECO:0000256" key="4">
    <source>
        <dbReference type="SAM" id="Phobius"/>
    </source>
</evidence>
<dbReference type="PROSITE" id="PS00211">
    <property type="entry name" value="ABC_TRANSPORTER_1"/>
    <property type="match status" value="1"/>
</dbReference>
<evidence type="ECO:0000256" key="2">
    <source>
        <dbReference type="ARBA" id="ARBA00022741"/>
    </source>
</evidence>
<name>A0A5A5S351_MICAE</name>
<sequence length="277" mass="30706">MLLEWRIAQVRIAAFIGFISIYFMSFDTSSLSERHDRAEVYQPVIIRLENVSKIYGSGETIVKALNNVNLSLKKGEYCAIMGASGSGKSTAMNIIGCLDRPTSGSYYLENLDVSTLPDGDLAQIRNRKIGFVFQQFHLLPQMSALENVMLPMIYGGVPPQERKERAIAALTRVKLDNRLHNKPNQLSGGQQQRVAIARAIVNQPILLLADEPTGALDSKTTQEVMAIFSELNNSGITIVMVTHEADVARHCQRIIWFKDGEVVYPNLAPTDLPIMSA</sequence>
<evidence type="ECO:0000256" key="1">
    <source>
        <dbReference type="ARBA" id="ARBA00022448"/>
    </source>
</evidence>
<dbReference type="SUPFAM" id="SSF52540">
    <property type="entry name" value="P-loop containing nucleoside triphosphate hydrolases"/>
    <property type="match status" value="1"/>
</dbReference>
<organism evidence="6 7">
    <name type="scientific">Microcystis aeruginosa NIES-2521</name>
    <dbReference type="NCBI Taxonomy" id="2303983"/>
    <lineage>
        <taxon>Bacteria</taxon>
        <taxon>Bacillati</taxon>
        <taxon>Cyanobacteriota</taxon>
        <taxon>Cyanophyceae</taxon>
        <taxon>Oscillatoriophycideae</taxon>
        <taxon>Chroococcales</taxon>
        <taxon>Microcystaceae</taxon>
        <taxon>Microcystis</taxon>
    </lineage>
</organism>
<evidence type="ECO:0000259" key="5">
    <source>
        <dbReference type="PROSITE" id="PS50893"/>
    </source>
</evidence>
<dbReference type="PANTHER" id="PTHR24220:SF86">
    <property type="entry name" value="ABC TRANSPORTER ABCH.1"/>
    <property type="match status" value="1"/>
</dbReference>
<dbReference type="GO" id="GO:0005886">
    <property type="term" value="C:plasma membrane"/>
    <property type="evidence" value="ECO:0007669"/>
    <property type="project" value="TreeGrafter"/>
</dbReference>
<dbReference type="GO" id="GO:0022857">
    <property type="term" value="F:transmembrane transporter activity"/>
    <property type="evidence" value="ECO:0007669"/>
    <property type="project" value="TreeGrafter"/>
</dbReference>
<evidence type="ECO:0000313" key="7">
    <source>
        <dbReference type="Proteomes" id="UP000324689"/>
    </source>
</evidence>
<evidence type="ECO:0000313" key="6">
    <source>
        <dbReference type="EMBL" id="GCA81728.1"/>
    </source>
</evidence>
<feature type="transmembrane region" description="Helical" evidence="4">
    <location>
        <begin position="6"/>
        <end position="24"/>
    </location>
</feature>
<evidence type="ECO:0000256" key="3">
    <source>
        <dbReference type="ARBA" id="ARBA00022840"/>
    </source>
</evidence>
<keyword evidence="3 6" id="KW-0067">ATP-binding</keyword>
<feature type="domain" description="ABC transporter" evidence="5">
    <location>
        <begin position="46"/>
        <end position="277"/>
    </location>
</feature>
<dbReference type="InterPro" id="IPR003593">
    <property type="entry name" value="AAA+_ATPase"/>
</dbReference>
<dbReference type="InterPro" id="IPR003439">
    <property type="entry name" value="ABC_transporter-like_ATP-bd"/>
</dbReference>
<protein>
    <submittedName>
        <fullName evidence="6">Putative ABC transporter ATP-binding protein YknY</fullName>
    </submittedName>
</protein>
<dbReference type="EMBL" id="BHVQ01000070">
    <property type="protein sequence ID" value="GCA81728.1"/>
    <property type="molecule type" value="Genomic_DNA"/>
</dbReference>
<dbReference type="FunFam" id="3.40.50.300:FF:000032">
    <property type="entry name" value="Export ABC transporter ATP-binding protein"/>
    <property type="match status" value="1"/>
</dbReference>
<dbReference type="AlphaFoldDB" id="A0A5A5S351"/>
<dbReference type="InterPro" id="IPR017911">
    <property type="entry name" value="MacB-like_ATP-bd"/>
</dbReference>
<keyword evidence="1" id="KW-0813">Transport</keyword>
<proteinExistence type="predicted"/>
<dbReference type="PANTHER" id="PTHR24220">
    <property type="entry name" value="IMPORT ATP-BINDING PROTEIN"/>
    <property type="match status" value="1"/>
</dbReference>
<keyword evidence="4" id="KW-0812">Transmembrane</keyword>
<dbReference type="GO" id="GO:0005524">
    <property type="term" value="F:ATP binding"/>
    <property type="evidence" value="ECO:0007669"/>
    <property type="project" value="UniProtKB-KW"/>
</dbReference>
<dbReference type="CDD" id="cd03255">
    <property type="entry name" value="ABC_MJ0796_LolCDE_FtsE"/>
    <property type="match status" value="1"/>
</dbReference>
<dbReference type="InterPro" id="IPR017871">
    <property type="entry name" value="ABC_transporter-like_CS"/>
</dbReference>
<dbReference type="InterPro" id="IPR027417">
    <property type="entry name" value="P-loop_NTPase"/>
</dbReference>